<proteinExistence type="predicted"/>
<name>A0A0U0ZT88_9MYCO</name>
<evidence type="ECO:0000313" key="1">
    <source>
        <dbReference type="EMBL" id="CPV70185.1"/>
    </source>
</evidence>
<organism evidence="1 2">
    <name type="scientific">Mycobacteroides abscessus</name>
    <dbReference type="NCBI Taxonomy" id="36809"/>
    <lineage>
        <taxon>Bacteria</taxon>
        <taxon>Bacillati</taxon>
        <taxon>Actinomycetota</taxon>
        <taxon>Actinomycetes</taxon>
        <taxon>Mycobacteriales</taxon>
        <taxon>Mycobacteriaceae</taxon>
        <taxon>Mycobacteroides</taxon>
    </lineage>
</organism>
<sequence>MLVQTAQTITYLADLEDPTNDGIVLTLINFVIGFFALATIGVGGKFAFDAWSEAKGRAAAIKGIREVGVGVLALEVFYGIIFALANYGSNILSIIPGLG</sequence>
<dbReference type="AlphaFoldDB" id="A0A0U0ZT88"/>
<reference evidence="1 2" key="1">
    <citation type="submission" date="2015-03" db="EMBL/GenBank/DDBJ databases">
        <authorList>
            <person name="Murphy D."/>
        </authorList>
    </citation>
    <scope>NUCLEOTIDE SEQUENCE [LARGE SCALE GENOMIC DNA]</scope>
    <source>
        <strain evidence="1 2">PAP088</strain>
    </source>
</reference>
<protein>
    <submittedName>
        <fullName evidence="1">Uncharacterized protein</fullName>
    </submittedName>
</protein>
<accession>A0A0U0ZT88</accession>
<dbReference type="Proteomes" id="UP000045782">
    <property type="component" value="Unassembled WGS sequence"/>
</dbReference>
<evidence type="ECO:0000313" key="2">
    <source>
        <dbReference type="Proteomes" id="UP000045782"/>
    </source>
</evidence>
<dbReference type="EMBL" id="CSWP01000012">
    <property type="protein sequence ID" value="CPV70185.1"/>
    <property type="molecule type" value="Genomic_DNA"/>
</dbReference>
<dbReference type="RefSeq" id="WP_049233326.1">
    <property type="nucleotide sequence ID" value="NZ_CP014951.1"/>
</dbReference>
<gene>
    <name evidence="1" type="ORF">ERS075579_04733</name>
</gene>